<gene>
    <name evidence="3" type="ORF">WCY31_05825</name>
</gene>
<name>A0ABZ3HEB9_9BACT</name>
<dbReference type="RefSeq" id="WP_345971356.1">
    <property type="nucleotide sequence ID" value="NZ_CP147920.1"/>
</dbReference>
<feature type="signal peptide" evidence="1">
    <location>
        <begin position="1"/>
        <end position="19"/>
    </location>
</feature>
<reference evidence="3 4" key="1">
    <citation type="submission" date="2024-03" db="EMBL/GenBank/DDBJ databases">
        <title>Sulfurimonas sp. HSL3-1.</title>
        <authorList>
            <person name="Wang S."/>
        </authorList>
    </citation>
    <scope>NUCLEOTIDE SEQUENCE [LARGE SCALE GENOMIC DNA]</scope>
    <source>
        <strain evidence="3 4">HSL3-1</strain>
    </source>
</reference>
<dbReference type="SUPFAM" id="SSF50630">
    <property type="entry name" value="Acid proteases"/>
    <property type="match status" value="1"/>
</dbReference>
<evidence type="ECO:0000313" key="4">
    <source>
        <dbReference type="Proteomes" id="UP001447842"/>
    </source>
</evidence>
<feature type="chain" id="PRO_5046803296" evidence="1">
    <location>
        <begin position="20"/>
        <end position="184"/>
    </location>
</feature>
<feature type="domain" description="Retropepsin-like aspartic endopeptidase" evidence="2">
    <location>
        <begin position="53"/>
        <end position="178"/>
    </location>
</feature>
<protein>
    <submittedName>
        <fullName evidence="3">RimK/LysX family protein</fullName>
    </submittedName>
</protein>
<dbReference type="EMBL" id="CP147920">
    <property type="protein sequence ID" value="XAU16225.1"/>
    <property type="molecule type" value="Genomic_DNA"/>
</dbReference>
<keyword evidence="4" id="KW-1185">Reference proteome</keyword>
<organism evidence="3 4">
    <name type="scientific">Sulfurimonas diazotrophicus</name>
    <dbReference type="NCBI Taxonomy" id="3131939"/>
    <lineage>
        <taxon>Bacteria</taxon>
        <taxon>Pseudomonadati</taxon>
        <taxon>Campylobacterota</taxon>
        <taxon>Epsilonproteobacteria</taxon>
        <taxon>Campylobacterales</taxon>
        <taxon>Sulfurimonadaceae</taxon>
        <taxon>Sulfurimonas</taxon>
    </lineage>
</organism>
<dbReference type="InterPro" id="IPR021109">
    <property type="entry name" value="Peptidase_aspartic_dom_sf"/>
</dbReference>
<dbReference type="PANTHER" id="PTHR38037">
    <property type="entry name" value="ZN_PROTEASE DOMAIN-CONTAINING PROTEIN"/>
    <property type="match status" value="1"/>
</dbReference>
<dbReference type="Pfam" id="PF05618">
    <property type="entry name" value="Zn_protease"/>
    <property type="match status" value="1"/>
</dbReference>
<sequence length="184" mass="20219">MKKRTFLAILCLVAFSALAAAETAAQQPPVVEPAEVSWSDEEADAGEIGTKQVIGKVEKVFVEPGGFVLDGRIDTGANTTSIGAEDLQVINEDGQDWALFNVNGKPIRAKVVRFVRIKQHGAPSQRRAVVMLKLTLSDVTQAVEVTLTDRSNFKYKILIGVNFLHDHFIVDVSRKYIKELVETP</sequence>
<dbReference type="Proteomes" id="UP001447842">
    <property type="component" value="Chromosome"/>
</dbReference>
<keyword evidence="1" id="KW-0732">Signal</keyword>
<dbReference type="PANTHER" id="PTHR38037:SF2">
    <property type="entry name" value="ATP-DEPENDENT ZINC PROTEASE DOMAIN-CONTAINING PROTEIN-RELATED"/>
    <property type="match status" value="1"/>
</dbReference>
<dbReference type="Gene3D" id="2.40.70.10">
    <property type="entry name" value="Acid Proteases"/>
    <property type="match status" value="1"/>
</dbReference>
<dbReference type="InterPro" id="IPR008503">
    <property type="entry name" value="Asp_endopeptidase"/>
</dbReference>
<proteinExistence type="predicted"/>
<accession>A0ABZ3HEB9</accession>
<evidence type="ECO:0000313" key="3">
    <source>
        <dbReference type="EMBL" id="XAU16225.1"/>
    </source>
</evidence>
<evidence type="ECO:0000256" key="1">
    <source>
        <dbReference type="SAM" id="SignalP"/>
    </source>
</evidence>
<evidence type="ECO:0000259" key="2">
    <source>
        <dbReference type="Pfam" id="PF05618"/>
    </source>
</evidence>